<dbReference type="PROSITE" id="PS51257">
    <property type="entry name" value="PROKAR_LIPOPROTEIN"/>
    <property type="match status" value="1"/>
</dbReference>
<dbReference type="InterPro" id="IPR011042">
    <property type="entry name" value="6-blade_b-propeller_TolB-like"/>
</dbReference>
<dbReference type="KEGG" id="rhoz:GXP67_20095"/>
<proteinExistence type="predicted"/>
<sequence>MQTKLIKLLILFILLSGTSCRQFLDYFDEVKPVQLIVKDYASGLLSPSGMVLDARGQLWVSEAGTGNNDSRISVIMPGGKVYTAIVGFSSSIFDGFPAGITHLALKDGVLWILHSGEGKLYQAEIATFKPGDSPLKANDLPSEDVGTFVKAYNFEHDTNESNLFKITVGPDDALYIADAAANAIIKRDKAGELSVFANIPGIKNPTSVGPPMLESVPTGIVFDGQKFYVTTFLGFPFPADKGIIYQVDLKGKVSVYQQGFTGLIDLDLDLDKRPVVLELGTFGEQGPKPGTGKIIRASGKQQRVIIEGLNMPTDLVKANLRTYYVNSLTDGKVLQVTHP</sequence>
<keyword evidence="2" id="KW-1185">Reference proteome</keyword>
<dbReference type="Gene3D" id="2.120.10.30">
    <property type="entry name" value="TolB, C-terminal domain"/>
    <property type="match status" value="1"/>
</dbReference>
<organism evidence="1 2">
    <name type="scientific">Rhodocytophaga rosea</name>
    <dbReference type="NCBI Taxonomy" id="2704465"/>
    <lineage>
        <taxon>Bacteria</taxon>
        <taxon>Pseudomonadati</taxon>
        <taxon>Bacteroidota</taxon>
        <taxon>Cytophagia</taxon>
        <taxon>Cytophagales</taxon>
        <taxon>Rhodocytophagaceae</taxon>
        <taxon>Rhodocytophaga</taxon>
    </lineage>
</organism>
<accession>A0A6C0GL82</accession>
<dbReference type="Proteomes" id="UP000480178">
    <property type="component" value="Chromosome"/>
</dbReference>
<evidence type="ECO:0000313" key="2">
    <source>
        <dbReference type="Proteomes" id="UP000480178"/>
    </source>
</evidence>
<protein>
    <submittedName>
        <fullName evidence="1">ScyD/ScyE family protein</fullName>
    </submittedName>
</protein>
<dbReference type="InterPro" id="IPR048031">
    <property type="entry name" value="ScyD/ScyE-like"/>
</dbReference>
<evidence type="ECO:0000313" key="1">
    <source>
        <dbReference type="EMBL" id="QHT68786.1"/>
    </source>
</evidence>
<reference evidence="1 2" key="1">
    <citation type="submission" date="2020-01" db="EMBL/GenBank/DDBJ databases">
        <authorList>
            <person name="Kim M.K."/>
        </authorList>
    </citation>
    <scope>NUCLEOTIDE SEQUENCE [LARGE SCALE GENOMIC DNA]</scope>
    <source>
        <strain evidence="1 2">172606-1</strain>
    </source>
</reference>
<name>A0A6C0GL82_9BACT</name>
<gene>
    <name evidence="1" type="ORF">GXP67_20095</name>
</gene>
<dbReference type="RefSeq" id="WP_162444791.1">
    <property type="nucleotide sequence ID" value="NZ_CP048222.1"/>
</dbReference>
<dbReference type="NCBIfam" id="NF033206">
    <property type="entry name" value="ScyE_fam"/>
    <property type="match status" value="1"/>
</dbReference>
<dbReference type="SUPFAM" id="SSF101898">
    <property type="entry name" value="NHL repeat"/>
    <property type="match status" value="1"/>
</dbReference>
<dbReference type="AlphaFoldDB" id="A0A6C0GL82"/>
<dbReference type="EMBL" id="CP048222">
    <property type="protein sequence ID" value="QHT68786.1"/>
    <property type="molecule type" value="Genomic_DNA"/>
</dbReference>